<keyword evidence="3" id="KW-1185">Reference proteome</keyword>
<evidence type="ECO:0000313" key="2">
    <source>
        <dbReference type="EMBL" id="GAA0200759.1"/>
    </source>
</evidence>
<evidence type="ECO:0000313" key="3">
    <source>
        <dbReference type="Proteomes" id="UP001500399"/>
    </source>
</evidence>
<gene>
    <name evidence="2" type="ORF">GCM10008919_00090</name>
</gene>
<dbReference type="Proteomes" id="UP001500399">
    <property type="component" value="Unassembled WGS sequence"/>
</dbReference>
<dbReference type="Pfam" id="PF13443">
    <property type="entry name" value="HTH_26"/>
    <property type="match status" value="1"/>
</dbReference>
<dbReference type="InterPro" id="IPR001387">
    <property type="entry name" value="Cro/C1-type_HTH"/>
</dbReference>
<evidence type="ECO:0000259" key="1">
    <source>
        <dbReference type="PROSITE" id="PS50943"/>
    </source>
</evidence>
<protein>
    <recommendedName>
        <fullName evidence="1">HTH cro/C1-type domain-containing protein</fullName>
    </recommendedName>
</protein>
<organism evidence="2 3">
    <name type="scientific">Selenomonas dianae</name>
    <dbReference type="NCBI Taxonomy" id="135079"/>
    <lineage>
        <taxon>Bacteria</taxon>
        <taxon>Bacillati</taxon>
        <taxon>Bacillota</taxon>
        <taxon>Negativicutes</taxon>
        <taxon>Selenomonadales</taxon>
        <taxon>Selenomonadaceae</taxon>
        <taxon>Selenomonas</taxon>
    </lineage>
</organism>
<comment type="caution">
    <text evidence="2">The sequence shown here is derived from an EMBL/GenBank/DDBJ whole genome shotgun (WGS) entry which is preliminary data.</text>
</comment>
<dbReference type="EMBL" id="BAAACR010000001">
    <property type="protein sequence ID" value="GAA0200759.1"/>
    <property type="molecule type" value="Genomic_DNA"/>
</dbReference>
<sequence>MGIGNILSALIDKRGTNVNKLAQEASVPPQTLYSMIRRDSMKVDIEVLIRVCHVLGVPVEYIYNKYKGKDSSSYFLFSDHEVNLITKYRALDDAGRELVDSMIDKLHEQHLSKSTKSWDETTAS</sequence>
<accession>A0ABP3CE29</accession>
<name>A0ABP3CE29_9FIRM</name>
<dbReference type="SMART" id="SM00530">
    <property type="entry name" value="HTH_XRE"/>
    <property type="match status" value="1"/>
</dbReference>
<dbReference type="InterPro" id="IPR010982">
    <property type="entry name" value="Lambda_DNA-bd_dom_sf"/>
</dbReference>
<feature type="domain" description="HTH cro/C1-type" evidence="1">
    <location>
        <begin position="7"/>
        <end position="62"/>
    </location>
</feature>
<dbReference type="SUPFAM" id="SSF47413">
    <property type="entry name" value="lambda repressor-like DNA-binding domains"/>
    <property type="match status" value="1"/>
</dbReference>
<reference evidence="3" key="1">
    <citation type="journal article" date="2019" name="Int. J. Syst. Evol. Microbiol.">
        <title>The Global Catalogue of Microorganisms (GCM) 10K type strain sequencing project: providing services to taxonomists for standard genome sequencing and annotation.</title>
        <authorList>
            <consortium name="The Broad Institute Genomics Platform"/>
            <consortium name="The Broad Institute Genome Sequencing Center for Infectious Disease"/>
            <person name="Wu L."/>
            <person name="Ma J."/>
        </authorList>
    </citation>
    <scope>NUCLEOTIDE SEQUENCE [LARGE SCALE GENOMIC DNA]</scope>
    <source>
        <strain evidence="3">JCM 8542</strain>
    </source>
</reference>
<dbReference type="PROSITE" id="PS50943">
    <property type="entry name" value="HTH_CROC1"/>
    <property type="match status" value="1"/>
</dbReference>
<proteinExistence type="predicted"/>
<dbReference type="RefSeq" id="WP_304988033.1">
    <property type="nucleotide sequence ID" value="NZ_BAAACR010000001.1"/>
</dbReference>
<dbReference type="CDD" id="cd00093">
    <property type="entry name" value="HTH_XRE"/>
    <property type="match status" value="1"/>
</dbReference>
<dbReference type="Gene3D" id="1.10.260.40">
    <property type="entry name" value="lambda repressor-like DNA-binding domains"/>
    <property type="match status" value="1"/>
</dbReference>